<keyword evidence="4 7" id="KW-0812">Transmembrane</keyword>
<dbReference type="InterPro" id="IPR000515">
    <property type="entry name" value="MetI-like"/>
</dbReference>
<keyword evidence="3" id="KW-1003">Cell membrane</keyword>
<evidence type="ECO:0000313" key="10">
    <source>
        <dbReference type="Proteomes" id="UP001597180"/>
    </source>
</evidence>
<feature type="transmembrane region" description="Helical" evidence="7">
    <location>
        <begin position="205"/>
        <end position="230"/>
    </location>
</feature>
<name>A0ABW3UJT6_9BACL</name>
<dbReference type="PROSITE" id="PS50928">
    <property type="entry name" value="ABC_TM1"/>
    <property type="match status" value="1"/>
</dbReference>
<comment type="subcellular location">
    <subcellularLocation>
        <location evidence="1 7">Cell membrane</location>
        <topology evidence="1 7">Multi-pass membrane protein</topology>
    </subcellularLocation>
</comment>
<dbReference type="CDD" id="cd06261">
    <property type="entry name" value="TM_PBP2"/>
    <property type="match status" value="1"/>
</dbReference>
<comment type="caution">
    <text evidence="9">The sequence shown here is derived from an EMBL/GenBank/DDBJ whole genome shotgun (WGS) entry which is preliminary data.</text>
</comment>
<evidence type="ECO:0000256" key="1">
    <source>
        <dbReference type="ARBA" id="ARBA00004651"/>
    </source>
</evidence>
<evidence type="ECO:0000256" key="2">
    <source>
        <dbReference type="ARBA" id="ARBA00022448"/>
    </source>
</evidence>
<evidence type="ECO:0000256" key="6">
    <source>
        <dbReference type="ARBA" id="ARBA00023136"/>
    </source>
</evidence>
<keyword evidence="2 7" id="KW-0813">Transport</keyword>
<dbReference type="EMBL" id="JBHTLU010000012">
    <property type="protein sequence ID" value="MFD1219799.1"/>
    <property type="molecule type" value="Genomic_DNA"/>
</dbReference>
<feature type="domain" description="ABC transmembrane type-1" evidence="8">
    <location>
        <begin position="95"/>
        <end position="287"/>
    </location>
</feature>
<dbReference type="Proteomes" id="UP001597180">
    <property type="component" value="Unassembled WGS sequence"/>
</dbReference>
<sequence>MKVMGSETLGKLFPWRNRSKLHRLGPTEKFAVFLLIALSIFMLMPLVYILNHALKPYQELFIYPPNIFVRNPSFQNFVELLAITKGTAIPITRYIFNSVVVAILCVIIVTIVSAMCAYPISKHKFPGHKIVFGMILLTLLFAPETVAIPRYLVVSKLGIMNTYFGHIMPMVAVPTGVFLMKQFIDQLPNELLDSAKMDGAREYTIFMKIVLPVIMPAVATIGIIAFNAAWGNTETSTLFMQQEEMKTFPFYISTLTSGMANNVARQGAAAAAALLMFLPNLIIFLLFQSKVIATMAHSGIK</sequence>
<keyword evidence="5 7" id="KW-1133">Transmembrane helix</keyword>
<evidence type="ECO:0000259" key="8">
    <source>
        <dbReference type="PROSITE" id="PS50928"/>
    </source>
</evidence>
<dbReference type="RefSeq" id="WP_079909222.1">
    <property type="nucleotide sequence ID" value="NZ_BAABJG010000055.1"/>
</dbReference>
<dbReference type="PANTHER" id="PTHR43744">
    <property type="entry name" value="ABC TRANSPORTER PERMEASE PROTEIN MG189-RELATED-RELATED"/>
    <property type="match status" value="1"/>
</dbReference>
<accession>A0ABW3UJT6</accession>
<feature type="transmembrane region" description="Helical" evidence="7">
    <location>
        <begin position="94"/>
        <end position="118"/>
    </location>
</feature>
<dbReference type="Pfam" id="PF00528">
    <property type="entry name" value="BPD_transp_1"/>
    <property type="match status" value="1"/>
</dbReference>
<feature type="transmembrane region" description="Helical" evidence="7">
    <location>
        <begin position="130"/>
        <end position="151"/>
    </location>
</feature>
<evidence type="ECO:0000256" key="4">
    <source>
        <dbReference type="ARBA" id="ARBA00022692"/>
    </source>
</evidence>
<protein>
    <submittedName>
        <fullName evidence="9">Carbohydrate ABC transporter permease</fullName>
    </submittedName>
</protein>
<dbReference type="PANTHER" id="PTHR43744:SF1">
    <property type="entry name" value="BINDING-PROTEIN-DEPENDENT TRANSPORT SYSTEMS INNER MEMBRANE COMPONENT"/>
    <property type="match status" value="1"/>
</dbReference>
<reference evidence="10" key="1">
    <citation type="journal article" date="2019" name="Int. J. Syst. Evol. Microbiol.">
        <title>The Global Catalogue of Microorganisms (GCM) 10K type strain sequencing project: providing services to taxonomists for standard genome sequencing and annotation.</title>
        <authorList>
            <consortium name="The Broad Institute Genomics Platform"/>
            <consortium name="The Broad Institute Genome Sequencing Center for Infectious Disease"/>
            <person name="Wu L."/>
            <person name="Ma J."/>
        </authorList>
    </citation>
    <scope>NUCLEOTIDE SEQUENCE [LARGE SCALE GENOMIC DNA]</scope>
    <source>
        <strain evidence="10">CCUG 53270</strain>
    </source>
</reference>
<proteinExistence type="inferred from homology"/>
<keyword evidence="6 7" id="KW-0472">Membrane</keyword>
<dbReference type="InterPro" id="IPR035906">
    <property type="entry name" value="MetI-like_sf"/>
</dbReference>
<comment type="similarity">
    <text evidence="7">Belongs to the binding-protein-dependent transport system permease family.</text>
</comment>
<dbReference type="Gene3D" id="1.10.3720.10">
    <property type="entry name" value="MetI-like"/>
    <property type="match status" value="1"/>
</dbReference>
<evidence type="ECO:0000256" key="3">
    <source>
        <dbReference type="ARBA" id="ARBA00022475"/>
    </source>
</evidence>
<evidence type="ECO:0000256" key="5">
    <source>
        <dbReference type="ARBA" id="ARBA00022989"/>
    </source>
</evidence>
<organism evidence="9 10">
    <name type="scientific">Paenibacillus vulneris</name>
    <dbReference type="NCBI Taxonomy" id="1133364"/>
    <lineage>
        <taxon>Bacteria</taxon>
        <taxon>Bacillati</taxon>
        <taxon>Bacillota</taxon>
        <taxon>Bacilli</taxon>
        <taxon>Bacillales</taxon>
        <taxon>Paenibacillaceae</taxon>
        <taxon>Paenibacillus</taxon>
    </lineage>
</organism>
<feature type="transmembrane region" description="Helical" evidence="7">
    <location>
        <begin position="267"/>
        <end position="287"/>
    </location>
</feature>
<gene>
    <name evidence="9" type="ORF">ACFQ4B_06700</name>
</gene>
<evidence type="ECO:0000256" key="7">
    <source>
        <dbReference type="RuleBase" id="RU363032"/>
    </source>
</evidence>
<keyword evidence="10" id="KW-1185">Reference proteome</keyword>
<dbReference type="SUPFAM" id="SSF161098">
    <property type="entry name" value="MetI-like"/>
    <property type="match status" value="1"/>
</dbReference>
<feature type="transmembrane region" description="Helical" evidence="7">
    <location>
        <begin position="30"/>
        <end position="50"/>
    </location>
</feature>
<evidence type="ECO:0000313" key="9">
    <source>
        <dbReference type="EMBL" id="MFD1219799.1"/>
    </source>
</evidence>